<dbReference type="EMBL" id="DS268420">
    <property type="protein sequence ID" value="EFO87575.1"/>
    <property type="molecule type" value="Genomic_DNA"/>
</dbReference>
<dbReference type="InterPro" id="IPR000536">
    <property type="entry name" value="Nucl_hrmn_rcpt_lig-bd"/>
</dbReference>
<dbReference type="PRINTS" id="PR00047">
    <property type="entry name" value="STROIDFINGER"/>
</dbReference>
<dbReference type="Pfam" id="PF00105">
    <property type="entry name" value="zf-C4"/>
    <property type="match status" value="1"/>
</dbReference>
<evidence type="ECO:0000256" key="2">
    <source>
        <dbReference type="ARBA" id="ARBA00022723"/>
    </source>
</evidence>
<keyword evidence="5 10" id="KW-0805">Transcription regulation</keyword>
<feature type="domain" description="Nuclear receptor" evidence="11">
    <location>
        <begin position="7"/>
        <end position="83"/>
    </location>
</feature>
<evidence type="ECO:0000256" key="9">
    <source>
        <dbReference type="ARBA" id="ARBA00023242"/>
    </source>
</evidence>
<sequence length="394" mass="45577">METSESEEKCEVCSQPGHGVHFGVFACRACATFFRRSHFSREHKPCRNLQNKCSPNQYGKWLCKKCRLGKCLEIGMSTESEVSKIRYYIFVNSSISDIQYDRDSFNSSETFAMKKALEKGISYSVEVPTTVERLFGVSHLIIFLNSSGNNKSLPYIDTSQLVAKAIDIVLTPNLVRKTKALSNLEQLTQGIEDSRFSQRGRLSLKEFVSQDDHKNEFERSMCQTAKWLSCSDQIRQFDDKTKISILQSIWFIWGRLERMATTARLRMKNLCGKTQFVISPGAVIDYDEMKSDISHVSIHNFEEMKFFFSPRELYYDDIICDLIEIEPDDVDLTYIISIICFQVTGAHFGGPIEEDMERFRNVRLEKYSIGGVFNLFNKRFSNPEFFWVPPQKFV</sequence>
<evidence type="ECO:0000313" key="13">
    <source>
        <dbReference type="Proteomes" id="UP000008281"/>
    </source>
</evidence>
<dbReference type="GO" id="GO:0043565">
    <property type="term" value="F:sequence-specific DNA binding"/>
    <property type="evidence" value="ECO:0007669"/>
    <property type="project" value="InterPro"/>
</dbReference>
<dbReference type="GO" id="GO:0005634">
    <property type="term" value="C:nucleus"/>
    <property type="evidence" value="ECO:0007669"/>
    <property type="project" value="UniProtKB-SubCell"/>
</dbReference>
<organism evidence="13">
    <name type="scientific">Caenorhabditis remanei</name>
    <name type="common">Caenorhabditis vulgaris</name>
    <dbReference type="NCBI Taxonomy" id="31234"/>
    <lineage>
        <taxon>Eukaryota</taxon>
        <taxon>Metazoa</taxon>
        <taxon>Ecdysozoa</taxon>
        <taxon>Nematoda</taxon>
        <taxon>Chromadorea</taxon>
        <taxon>Rhabditida</taxon>
        <taxon>Rhabditina</taxon>
        <taxon>Rhabditomorpha</taxon>
        <taxon>Rhabditoidea</taxon>
        <taxon>Rhabditidae</taxon>
        <taxon>Peloderinae</taxon>
        <taxon>Caenorhabditis</taxon>
    </lineage>
</organism>
<evidence type="ECO:0000256" key="8">
    <source>
        <dbReference type="ARBA" id="ARBA00023170"/>
    </source>
</evidence>
<accession>E3M007</accession>
<dbReference type="InParanoid" id="E3M007"/>
<dbReference type="AlphaFoldDB" id="E3M007"/>
<dbReference type="SMART" id="SM00399">
    <property type="entry name" value="ZnF_C4"/>
    <property type="match status" value="1"/>
</dbReference>
<keyword evidence="3 10" id="KW-0863">Zinc-finger</keyword>
<dbReference type="SUPFAM" id="SSF48508">
    <property type="entry name" value="Nuclear receptor ligand-binding domain"/>
    <property type="match status" value="1"/>
</dbReference>
<dbReference type="eggNOG" id="KOG3575">
    <property type="taxonomic scope" value="Eukaryota"/>
</dbReference>
<evidence type="ECO:0000313" key="12">
    <source>
        <dbReference type="EMBL" id="EFO87575.1"/>
    </source>
</evidence>
<dbReference type="GO" id="GO:0008270">
    <property type="term" value="F:zinc ion binding"/>
    <property type="evidence" value="ECO:0007669"/>
    <property type="project" value="UniProtKB-KW"/>
</dbReference>
<dbReference type="PANTHER" id="PTHR45680:SF33">
    <property type="entry name" value="NR LBD DOMAIN-CONTAINING PROTEIN-RELATED"/>
    <property type="match status" value="1"/>
</dbReference>
<dbReference type="Gene3D" id="3.30.50.10">
    <property type="entry name" value="Erythroid Transcription Factor GATA-1, subunit A"/>
    <property type="match status" value="1"/>
</dbReference>
<evidence type="ECO:0000256" key="3">
    <source>
        <dbReference type="ARBA" id="ARBA00022771"/>
    </source>
</evidence>
<protein>
    <recommendedName>
        <fullName evidence="11">Nuclear receptor domain-containing protein</fullName>
    </recommendedName>
</protein>
<evidence type="ECO:0000256" key="10">
    <source>
        <dbReference type="RuleBase" id="RU004334"/>
    </source>
</evidence>
<keyword evidence="6 10" id="KW-0238">DNA-binding</keyword>
<dbReference type="OrthoDB" id="5816380at2759"/>
<evidence type="ECO:0000256" key="6">
    <source>
        <dbReference type="ARBA" id="ARBA00023125"/>
    </source>
</evidence>
<dbReference type="InterPro" id="IPR035500">
    <property type="entry name" value="NHR-like_dom_sf"/>
</dbReference>
<dbReference type="InterPro" id="IPR013088">
    <property type="entry name" value="Znf_NHR/GATA"/>
</dbReference>
<dbReference type="InterPro" id="IPR001628">
    <property type="entry name" value="Znf_hrmn_rcpt"/>
</dbReference>
<keyword evidence="7 10" id="KW-0804">Transcription</keyword>
<dbReference type="PROSITE" id="PS00031">
    <property type="entry name" value="NUCLEAR_REC_DBD_1"/>
    <property type="match status" value="1"/>
</dbReference>
<gene>
    <name evidence="12" type="ORF">CRE_05778</name>
</gene>
<evidence type="ECO:0000256" key="4">
    <source>
        <dbReference type="ARBA" id="ARBA00022833"/>
    </source>
</evidence>
<keyword evidence="9 10" id="KW-0539">Nucleus</keyword>
<dbReference type="PROSITE" id="PS51030">
    <property type="entry name" value="NUCLEAR_REC_DBD_2"/>
    <property type="match status" value="1"/>
</dbReference>
<evidence type="ECO:0000256" key="7">
    <source>
        <dbReference type="ARBA" id="ARBA00023163"/>
    </source>
</evidence>
<dbReference type="GO" id="GO:0003700">
    <property type="term" value="F:DNA-binding transcription factor activity"/>
    <property type="evidence" value="ECO:0007669"/>
    <property type="project" value="InterPro"/>
</dbReference>
<proteinExistence type="inferred from homology"/>
<keyword evidence="8 10" id="KW-0675">Receptor</keyword>
<keyword evidence="2 10" id="KW-0479">Metal-binding</keyword>
<keyword evidence="13" id="KW-1185">Reference proteome</keyword>
<dbReference type="Proteomes" id="UP000008281">
    <property type="component" value="Unassembled WGS sequence"/>
</dbReference>
<evidence type="ECO:0000256" key="5">
    <source>
        <dbReference type="ARBA" id="ARBA00023015"/>
    </source>
</evidence>
<dbReference type="SUPFAM" id="SSF57716">
    <property type="entry name" value="Glucocorticoid receptor-like (DNA-binding domain)"/>
    <property type="match status" value="1"/>
</dbReference>
<comment type="subcellular location">
    <subcellularLocation>
        <location evidence="10">Nucleus</location>
    </subcellularLocation>
</comment>
<keyword evidence="4 10" id="KW-0862">Zinc</keyword>
<name>E3M007_CAERE</name>
<dbReference type="HOGENOM" id="CLU_007368_7_1_1"/>
<reference evidence="12" key="1">
    <citation type="submission" date="2007-07" db="EMBL/GenBank/DDBJ databases">
        <title>PCAP assembly of the Caenorhabditis remanei genome.</title>
        <authorList>
            <consortium name="The Caenorhabditis remanei Sequencing Consortium"/>
            <person name="Wilson R.K."/>
        </authorList>
    </citation>
    <scope>NUCLEOTIDE SEQUENCE [LARGE SCALE GENOMIC DNA]</scope>
    <source>
        <strain evidence="12">PB4641</strain>
    </source>
</reference>
<dbReference type="Pfam" id="PF00104">
    <property type="entry name" value="Hormone_recep"/>
    <property type="match status" value="1"/>
</dbReference>
<dbReference type="SMART" id="SM00430">
    <property type="entry name" value="HOLI"/>
    <property type="match status" value="1"/>
</dbReference>
<dbReference type="PANTHER" id="PTHR45680">
    <property type="entry name" value="NUCLEAR HORMONE RECEPTOR FAMILY"/>
    <property type="match status" value="1"/>
</dbReference>
<dbReference type="STRING" id="31234.E3M007"/>
<comment type="similarity">
    <text evidence="1 10">Belongs to the nuclear hormone receptor family.</text>
</comment>
<dbReference type="InterPro" id="IPR051152">
    <property type="entry name" value="C.elegans_Orphan_NR"/>
</dbReference>
<evidence type="ECO:0000259" key="11">
    <source>
        <dbReference type="PROSITE" id="PS51030"/>
    </source>
</evidence>
<evidence type="ECO:0000256" key="1">
    <source>
        <dbReference type="ARBA" id="ARBA00005993"/>
    </source>
</evidence>